<evidence type="ECO:0000313" key="5">
    <source>
        <dbReference type="EMBL" id="GLD73309.1"/>
    </source>
</evidence>
<sequence length="542" mass="60778">MHAWRYFMQSRLKMLTDGKPFLLLLSSVFLALRICHGGKILIVPLEGSHWVNMDIMIKALHSRGHSVDVTAPMKMILSYSIISFGYHYSNAPAGGKVLVFPHDGSHWVNMKVLVEELHSRDTGNGASGLQTSWIKVLLRLDPGRTSIRSAFGQGRKTERELHWLPIKNKDEVALGMDISMLALSNCGSWWESACFSSGWEPLGEHEADLWLMRVDFVFEFPRPTMPNVVYMGGFQCKPAKPLPQHLEEFVQSSGEHGVIIMSLGTLIGELPQDLADEIAAAFAKLPQKVIWRHKAFSDYIHYETHTDENEEDYAYNLGTTLWTISLTSKDLSSAIRRGFFTAYGRTSTSLSRALASSRTLHPSLSSRDLVINTRALLPHSSDRDPGTHIEPQQMHPNAVMLAVVLLGNLMLLPFISAQNAGFVKSPMSETKLTGDTFELYCDVVGNPTPEIQWWYAEINRADSFKQLWDGARKRRVSINTAYGTNGVSVLGITRLTLEDSGTYECRASNDPRRNDLRQNPAITWIRAQATISVLQSEWSMSP</sequence>
<dbReference type="Pfam" id="PF13927">
    <property type="entry name" value="Ig_3"/>
    <property type="match status" value="1"/>
</dbReference>
<dbReference type="FunFam" id="2.60.40.10:FF:000291">
    <property type="entry name" value="Neuroplastin b"/>
    <property type="match status" value="1"/>
</dbReference>
<keyword evidence="6" id="KW-1185">Reference proteome</keyword>
<comment type="similarity">
    <text evidence="1">Belongs to the UDP-glycosyltransferase family.</text>
</comment>
<dbReference type="InterPro" id="IPR007110">
    <property type="entry name" value="Ig-like_dom"/>
</dbReference>
<reference evidence="5" key="1">
    <citation type="submission" date="2022-08" db="EMBL/GenBank/DDBJ databases">
        <title>Genome sequencing of akame (Lates japonicus).</title>
        <authorList>
            <person name="Hashiguchi Y."/>
            <person name="Takahashi H."/>
        </authorList>
    </citation>
    <scope>NUCLEOTIDE SEQUENCE</scope>
    <source>
        <strain evidence="5">Kochi</strain>
    </source>
</reference>
<dbReference type="Gene3D" id="2.60.40.10">
    <property type="entry name" value="Immunoglobulins"/>
    <property type="match status" value="1"/>
</dbReference>
<evidence type="ECO:0000313" key="6">
    <source>
        <dbReference type="Proteomes" id="UP001279410"/>
    </source>
</evidence>
<gene>
    <name evidence="5" type="ORF">AKAME5_002463400</name>
</gene>
<dbReference type="SMART" id="SM00409">
    <property type="entry name" value="IG"/>
    <property type="match status" value="1"/>
</dbReference>
<dbReference type="PANTHER" id="PTHR48043">
    <property type="entry name" value="EG:EG0003.4 PROTEIN-RELATED"/>
    <property type="match status" value="1"/>
</dbReference>
<dbReference type="AlphaFoldDB" id="A0AAD3NLJ7"/>
<evidence type="ECO:0000256" key="2">
    <source>
        <dbReference type="ARBA" id="ARBA00022676"/>
    </source>
</evidence>
<accession>A0AAD3NLJ7</accession>
<keyword evidence="2" id="KW-0328">Glycosyltransferase</keyword>
<dbReference type="InterPro" id="IPR036179">
    <property type="entry name" value="Ig-like_dom_sf"/>
</dbReference>
<dbReference type="SUPFAM" id="SSF53756">
    <property type="entry name" value="UDP-Glycosyltransferase/glycogen phosphorylase"/>
    <property type="match status" value="1"/>
</dbReference>
<protein>
    <submittedName>
        <fullName evidence="5">Neuroplastin isoform X1</fullName>
    </submittedName>
</protein>
<evidence type="ECO:0000259" key="4">
    <source>
        <dbReference type="PROSITE" id="PS50835"/>
    </source>
</evidence>
<dbReference type="EMBL" id="BRZM01001509">
    <property type="protein sequence ID" value="GLD73309.1"/>
    <property type="molecule type" value="Genomic_DNA"/>
</dbReference>
<organism evidence="5 6">
    <name type="scientific">Lates japonicus</name>
    <name type="common">Japanese lates</name>
    <dbReference type="NCBI Taxonomy" id="270547"/>
    <lineage>
        <taxon>Eukaryota</taxon>
        <taxon>Metazoa</taxon>
        <taxon>Chordata</taxon>
        <taxon>Craniata</taxon>
        <taxon>Vertebrata</taxon>
        <taxon>Euteleostomi</taxon>
        <taxon>Actinopterygii</taxon>
        <taxon>Neopterygii</taxon>
        <taxon>Teleostei</taxon>
        <taxon>Neoteleostei</taxon>
        <taxon>Acanthomorphata</taxon>
        <taxon>Carangaria</taxon>
        <taxon>Carangaria incertae sedis</taxon>
        <taxon>Centropomidae</taxon>
        <taxon>Lates</taxon>
    </lineage>
</organism>
<dbReference type="SMART" id="SM00408">
    <property type="entry name" value="IGc2"/>
    <property type="match status" value="1"/>
</dbReference>
<dbReference type="PANTHER" id="PTHR48043:SF52">
    <property type="entry name" value="UDP GLUCURONOSYLTRANSFERASE 5 FAMILY POLYPEPTIDE B1-RELATED"/>
    <property type="match status" value="1"/>
</dbReference>
<dbReference type="SUPFAM" id="SSF48726">
    <property type="entry name" value="Immunoglobulin"/>
    <property type="match status" value="1"/>
</dbReference>
<dbReference type="InterPro" id="IPR003598">
    <property type="entry name" value="Ig_sub2"/>
</dbReference>
<dbReference type="PROSITE" id="PS50835">
    <property type="entry name" value="IG_LIKE"/>
    <property type="match status" value="1"/>
</dbReference>
<dbReference type="InterPro" id="IPR050271">
    <property type="entry name" value="UDP-glycosyltransferase"/>
</dbReference>
<dbReference type="InterPro" id="IPR003599">
    <property type="entry name" value="Ig_sub"/>
</dbReference>
<dbReference type="Proteomes" id="UP001279410">
    <property type="component" value="Unassembled WGS sequence"/>
</dbReference>
<proteinExistence type="inferred from homology"/>
<evidence type="ECO:0000256" key="3">
    <source>
        <dbReference type="ARBA" id="ARBA00022679"/>
    </source>
</evidence>
<dbReference type="InterPro" id="IPR013783">
    <property type="entry name" value="Ig-like_fold"/>
</dbReference>
<feature type="domain" description="Ig-like" evidence="4">
    <location>
        <begin position="413"/>
        <end position="523"/>
    </location>
</feature>
<dbReference type="GO" id="GO:0008194">
    <property type="term" value="F:UDP-glycosyltransferase activity"/>
    <property type="evidence" value="ECO:0007669"/>
    <property type="project" value="InterPro"/>
</dbReference>
<dbReference type="InterPro" id="IPR002213">
    <property type="entry name" value="UDP_glucos_trans"/>
</dbReference>
<keyword evidence="3" id="KW-0808">Transferase</keyword>
<evidence type="ECO:0000256" key="1">
    <source>
        <dbReference type="ARBA" id="ARBA00009995"/>
    </source>
</evidence>
<dbReference type="Gene3D" id="3.40.50.2000">
    <property type="entry name" value="Glycogen Phosphorylase B"/>
    <property type="match status" value="1"/>
</dbReference>
<comment type="caution">
    <text evidence="5">The sequence shown here is derived from an EMBL/GenBank/DDBJ whole genome shotgun (WGS) entry which is preliminary data.</text>
</comment>
<name>A0AAD3NLJ7_LATJO</name>
<dbReference type="Pfam" id="PF00201">
    <property type="entry name" value="UDPGT"/>
    <property type="match status" value="2"/>
</dbReference>